<evidence type="ECO:0000313" key="4">
    <source>
        <dbReference type="Proteomes" id="UP001165120"/>
    </source>
</evidence>
<dbReference type="InterPro" id="IPR056808">
    <property type="entry name" value="HTH_AAA"/>
</dbReference>
<feature type="compositionally biased region" description="Acidic residues" evidence="1">
    <location>
        <begin position="421"/>
        <end position="434"/>
    </location>
</feature>
<organism evidence="3 4">
    <name type="scientific">Candida boidinii</name>
    <name type="common">Yeast</name>
    <dbReference type="NCBI Taxonomy" id="5477"/>
    <lineage>
        <taxon>Eukaryota</taxon>
        <taxon>Fungi</taxon>
        <taxon>Dikarya</taxon>
        <taxon>Ascomycota</taxon>
        <taxon>Saccharomycotina</taxon>
        <taxon>Pichiomycetes</taxon>
        <taxon>Pichiales</taxon>
        <taxon>Pichiaceae</taxon>
        <taxon>Ogataea</taxon>
        <taxon>Ogataea/Candida clade</taxon>
    </lineage>
</organism>
<dbReference type="InterPro" id="IPR027417">
    <property type="entry name" value="P-loop_NTPase"/>
</dbReference>
<accession>A0A9W6T702</accession>
<comment type="caution">
    <text evidence="3">The sequence shown here is derived from an EMBL/GenBank/DDBJ whole genome shotgun (WGS) entry which is preliminary data.</text>
</comment>
<dbReference type="SUPFAM" id="SSF52540">
    <property type="entry name" value="P-loop containing nucleoside triphosphate hydrolases"/>
    <property type="match status" value="1"/>
</dbReference>
<dbReference type="Pfam" id="PF24913">
    <property type="entry name" value="WHD_AAA_fung"/>
    <property type="match status" value="1"/>
</dbReference>
<dbReference type="PANTHER" id="PTHR36168:SF1">
    <property type="entry name" value="ORC1-LIKE AAA ATPASE DOMAIN-CONTAINING PROTEIN"/>
    <property type="match status" value="1"/>
</dbReference>
<evidence type="ECO:0000256" key="1">
    <source>
        <dbReference type="SAM" id="MobiDB-lite"/>
    </source>
</evidence>
<gene>
    <name evidence="3" type="ORF">Cboi02_000618000</name>
</gene>
<name>A0A9W6T702_CANBO</name>
<dbReference type="EMBL" id="BSXN01003612">
    <property type="protein sequence ID" value="GME79633.1"/>
    <property type="molecule type" value="Genomic_DNA"/>
</dbReference>
<feature type="region of interest" description="Disordered" evidence="1">
    <location>
        <begin position="411"/>
        <end position="441"/>
    </location>
</feature>
<evidence type="ECO:0000259" key="2">
    <source>
        <dbReference type="Pfam" id="PF24913"/>
    </source>
</evidence>
<evidence type="ECO:0000313" key="3">
    <source>
        <dbReference type="EMBL" id="GME79633.1"/>
    </source>
</evidence>
<dbReference type="PANTHER" id="PTHR36168">
    <property type="entry name" value="CHROMOSOME 1, WHOLE GENOME SHOTGUN SEQUENCE"/>
    <property type="match status" value="1"/>
</dbReference>
<reference evidence="3" key="1">
    <citation type="submission" date="2023-04" db="EMBL/GenBank/DDBJ databases">
        <title>Candida boidinii NBRC 10035.</title>
        <authorList>
            <person name="Ichikawa N."/>
            <person name="Sato H."/>
            <person name="Tonouchi N."/>
        </authorList>
    </citation>
    <scope>NUCLEOTIDE SEQUENCE</scope>
    <source>
        <strain evidence="3">NBRC 10035</strain>
    </source>
</reference>
<sequence>MESIRKVNGKNCAIIDCSSDLELMRIRIGAALNFEFHEDYIGALFSIRGPRDTTALLDIERAFGKLEEVALKRVSKTKEPLVLVFNDMHLIKDDEEGIKLVELLQQKAESLSGSRLATIIFNSDDYWVYENLKKLATRLEVVHFKDLNREEAIRTLKVARMKFFNDTVSDEDCNKIYNLIGGRPQHISHVAGHQNVITACNSLIDREKTWFLNQCGLLGEEMDDDVMESGKFSTSAMLLMREFVEMDRKRLKYLTKQNIGMNKIEHELPELPLWRARQIMTRPDYIKQYDSLNIFTIDSHSRVRADSVPMMRAFHEIASQPGFDDLLTETIMRVADIESLNRTREIVAKDLVLGGRYKIEVAGGIGGNASDNSKNNKTFEIPDNSRYQFTSSKESESHYIKPSKYTVSLEGGTKKIFDEERSGDDDDDNDDDNKLEEYDKGAHRQWWKKRVHSYNGIRSK</sequence>
<dbReference type="AlphaFoldDB" id="A0A9W6T702"/>
<feature type="domain" description="AAA protein C-terminal winged helix" evidence="2">
    <location>
        <begin position="213"/>
        <end position="338"/>
    </location>
</feature>
<proteinExistence type="predicted"/>
<protein>
    <submittedName>
        <fullName evidence="3">Unnamed protein product</fullName>
    </submittedName>
</protein>
<keyword evidence="4" id="KW-1185">Reference proteome</keyword>
<dbReference type="Proteomes" id="UP001165120">
    <property type="component" value="Unassembled WGS sequence"/>
</dbReference>